<keyword evidence="1" id="KW-0802">TPR repeat</keyword>
<protein>
    <recommendedName>
        <fullName evidence="3">Peptidase C14 caspase domain-containing protein</fullName>
    </recommendedName>
</protein>
<dbReference type="InterPro" id="IPR029030">
    <property type="entry name" value="Caspase-like_dom_sf"/>
</dbReference>
<dbReference type="SUPFAM" id="SSF48452">
    <property type="entry name" value="TPR-like"/>
    <property type="match status" value="1"/>
</dbReference>
<dbReference type="EMBL" id="SKFH01000008">
    <property type="protein sequence ID" value="TCZ73162.1"/>
    <property type="molecule type" value="Genomic_DNA"/>
</dbReference>
<dbReference type="PANTHER" id="PTHR48104">
    <property type="entry name" value="METACASPASE-4"/>
    <property type="match status" value="1"/>
</dbReference>
<dbReference type="Gene3D" id="1.25.40.10">
    <property type="entry name" value="Tetratricopeptide repeat domain"/>
    <property type="match status" value="1"/>
</dbReference>
<dbReference type="NCBIfam" id="NF047558">
    <property type="entry name" value="TPR_END_plus"/>
    <property type="match status" value="1"/>
</dbReference>
<dbReference type="GO" id="GO:0006508">
    <property type="term" value="P:proteolysis"/>
    <property type="evidence" value="ECO:0007669"/>
    <property type="project" value="InterPro"/>
</dbReference>
<keyword evidence="2" id="KW-0732">Signal</keyword>
<evidence type="ECO:0000313" key="5">
    <source>
        <dbReference type="Proteomes" id="UP000295164"/>
    </source>
</evidence>
<evidence type="ECO:0000256" key="2">
    <source>
        <dbReference type="SAM" id="SignalP"/>
    </source>
</evidence>
<dbReference type="SUPFAM" id="SSF52129">
    <property type="entry name" value="Caspase-like"/>
    <property type="match status" value="1"/>
</dbReference>
<keyword evidence="5" id="KW-1185">Reference proteome</keyword>
<feature type="chain" id="PRO_5020847484" description="Peptidase C14 caspase domain-containing protein" evidence="2">
    <location>
        <begin position="22"/>
        <end position="819"/>
    </location>
</feature>
<dbReference type="InterPro" id="IPR050452">
    <property type="entry name" value="Metacaspase"/>
</dbReference>
<evidence type="ECO:0000313" key="4">
    <source>
        <dbReference type="EMBL" id="TCZ73162.1"/>
    </source>
</evidence>
<dbReference type="SMART" id="SM00028">
    <property type="entry name" value="TPR"/>
    <property type="match status" value="5"/>
</dbReference>
<evidence type="ECO:0000259" key="3">
    <source>
        <dbReference type="Pfam" id="PF00656"/>
    </source>
</evidence>
<sequence>MFHYRTFLLLAVLCGLLPASAQPGQRGVAVPSGASTFRGQTYAIIIGISAYKQVTKLRYAHRDAQAFEEFLRSEAGGSIPKENIELLLNERATRSNVGDAITSAIRKVKEGDRLYFFFAGHGDMEDYTQMENGLLLLVNSPNGNYFGMNDDVLQILDLKRYLSQLAETKGADVMFIIDACHSGNLSGGIKGTRQTGAALLASWGKEYKILSCQPNQLSVEDTAWGGGRGLFSWCFEEAVKGLADDDGNGEVSMYELESYLKTNVAKYSERRQIPVVTGDLERSFFKVNPATVATLRKLKEQNYPMLAMNNGRAAGGPSPDSLKPAARRIYDAFQRRLAARALVWPLDSNALRDYRAFERMEPQNELTADMRRSLAAALNIRFNDIVAPQLRGETSYSTKDECYYAAMELDSCLGLLGTDHYLFANLKARKLYLDAMTLTWALSEEDYNIGQKPVVEEAVRLLEASAALESNAAYTYSALGTNYYLLDEYDKATRSFARYVSLRPSDFYAKYTSVQIYMKLKAYEKAAPLLHKLLEEYPSYTFLKSLLFECDYYSGRKKEARKTAWELARTDSTDKHFTLGIYYSLEAMTDSAVYFYKKAAEGTPGCGICYNNIGHAFFMGGRNDSARRYFQISIASDSSYASAFPMFNLASIDAHEGKFEAAINGFFASYEKVPSHKEAFFSHFDLYFNKRWVVTDSSLFKTFQKKPLQLELQYMDLVSVFYCVLRDSARSYNPGALDTLYKHMLDYKLHEPWSWYHHACWKAQQKENSTALASLQKALALGFGQYEMLQCDGDLAPLRETPEYKALVKKYFPERKTKR</sequence>
<dbReference type="Gene3D" id="3.40.50.1460">
    <property type="match status" value="1"/>
</dbReference>
<dbReference type="InterPro" id="IPR019734">
    <property type="entry name" value="TPR_rpt"/>
</dbReference>
<dbReference type="GO" id="GO:0004197">
    <property type="term" value="F:cysteine-type endopeptidase activity"/>
    <property type="evidence" value="ECO:0007669"/>
    <property type="project" value="InterPro"/>
</dbReference>
<accession>A0A4V2WMX8</accession>
<dbReference type="InterPro" id="IPR011990">
    <property type="entry name" value="TPR-like_helical_dom_sf"/>
</dbReference>
<dbReference type="OrthoDB" id="8447555at2"/>
<dbReference type="Proteomes" id="UP000295164">
    <property type="component" value="Unassembled WGS sequence"/>
</dbReference>
<dbReference type="Pfam" id="PF00656">
    <property type="entry name" value="Peptidase_C14"/>
    <property type="match status" value="1"/>
</dbReference>
<name>A0A4V2WMX8_9BACT</name>
<feature type="signal peptide" evidence="2">
    <location>
        <begin position="1"/>
        <end position="21"/>
    </location>
</feature>
<reference evidence="4 5" key="1">
    <citation type="submission" date="2019-03" db="EMBL/GenBank/DDBJ databases">
        <authorList>
            <person name="Kim M.K.M."/>
        </authorList>
    </citation>
    <scope>NUCLEOTIDE SEQUENCE [LARGE SCALE GENOMIC DNA]</scope>
    <source>
        <strain evidence="4 5">17J68-15</strain>
    </source>
</reference>
<dbReference type="RefSeq" id="WP_131851507.1">
    <property type="nucleotide sequence ID" value="NZ_SKFH01000008.1"/>
</dbReference>
<dbReference type="InterPro" id="IPR018247">
    <property type="entry name" value="EF_Hand_1_Ca_BS"/>
</dbReference>
<evidence type="ECO:0000256" key="1">
    <source>
        <dbReference type="PROSITE-ProRule" id="PRU00339"/>
    </source>
</evidence>
<dbReference type="InterPro" id="IPR011600">
    <property type="entry name" value="Pept_C14_caspase"/>
</dbReference>
<gene>
    <name evidence="4" type="ORF">E0486_07360</name>
</gene>
<dbReference type="AlphaFoldDB" id="A0A4V2WMX8"/>
<dbReference type="PROSITE" id="PS00018">
    <property type="entry name" value="EF_HAND_1"/>
    <property type="match status" value="1"/>
</dbReference>
<dbReference type="GO" id="GO:0005737">
    <property type="term" value="C:cytoplasm"/>
    <property type="evidence" value="ECO:0007669"/>
    <property type="project" value="TreeGrafter"/>
</dbReference>
<organism evidence="4 5">
    <name type="scientific">Flaviaesturariibacter aridisoli</name>
    <dbReference type="NCBI Taxonomy" id="2545761"/>
    <lineage>
        <taxon>Bacteria</taxon>
        <taxon>Pseudomonadati</taxon>
        <taxon>Bacteroidota</taxon>
        <taxon>Chitinophagia</taxon>
        <taxon>Chitinophagales</taxon>
        <taxon>Chitinophagaceae</taxon>
        <taxon>Flaviaestuariibacter</taxon>
    </lineage>
</organism>
<feature type="domain" description="Peptidase C14 caspase" evidence="3">
    <location>
        <begin position="42"/>
        <end position="285"/>
    </location>
</feature>
<dbReference type="PANTHER" id="PTHR48104:SF30">
    <property type="entry name" value="METACASPASE-1"/>
    <property type="match status" value="1"/>
</dbReference>
<proteinExistence type="predicted"/>
<dbReference type="PROSITE" id="PS50005">
    <property type="entry name" value="TPR"/>
    <property type="match status" value="1"/>
</dbReference>
<feature type="repeat" description="TPR" evidence="1">
    <location>
        <begin position="473"/>
        <end position="506"/>
    </location>
</feature>
<comment type="caution">
    <text evidence="4">The sequence shown here is derived from an EMBL/GenBank/DDBJ whole genome shotgun (WGS) entry which is preliminary data.</text>
</comment>